<evidence type="ECO:0000259" key="1">
    <source>
        <dbReference type="PROSITE" id="PS51186"/>
    </source>
</evidence>
<protein>
    <submittedName>
        <fullName evidence="2">N-acetyltransferase</fullName>
    </submittedName>
</protein>
<accession>A0A399IVD2</accession>
<dbReference type="CDD" id="cd04301">
    <property type="entry name" value="NAT_SF"/>
    <property type="match status" value="1"/>
</dbReference>
<dbReference type="GO" id="GO:0016747">
    <property type="term" value="F:acyltransferase activity, transferring groups other than amino-acyl groups"/>
    <property type="evidence" value="ECO:0007669"/>
    <property type="project" value="InterPro"/>
</dbReference>
<dbReference type="SUPFAM" id="SSF55729">
    <property type="entry name" value="Acyl-CoA N-acyltransferases (Nat)"/>
    <property type="match status" value="1"/>
</dbReference>
<proteinExistence type="predicted"/>
<dbReference type="EMBL" id="QXDJ01000002">
    <property type="protein sequence ID" value="RII35472.1"/>
    <property type="molecule type" value="Genomic_DNA"/>
</dbReference>
<feature type="domain" description="N-acetyltransferase" evidence="1">
    <location>
        <begin position="1"/>
        <end position="151"/>
    </location>
</feature>
<gene>
    <name evidence="2" type="ORF">D2A34_09790</name>
</gene>
<evidence type="ECO:0000313" key="2">
    <source>
        <dbReference type="EMBL" id="RII35472.1"/>
    </source>
</evidence>
<evidence type="ECO:0000313" key="3">
    <source>
        <dbReference type="Proteomes" id="UP000265930"/>
    </source>
</evidence>
<dbReference type="PROSITE" id="PS51186">
    <property type="entry name" value="GNAT"/>
    <property type="match status" value="1"/>
</dbReference>
<organism evidence="2 3">
    <name type="scientific">Clostridium chromiireducens</name>
    <dbReference type="NCBI Taxonomy" id="225345"/>
    <lineage>
        <taxon>Bacteria</taxon>
        <taxon>Bacillati</taxon>
        <taxon>Bacillota</taxon>
        <taxon>Clostridia</taxon>
        <taxon>Eubacteriales</taxon>
        <taxon>Clostridiaceae</taxon>
        <taxon>Clostridium</taxon>
    </lineage>
</organism>
<dbReference type="Gene3D" id="3.40.630.30">
    <property type="match status" value="1"/>
</dbReference>
<sequence length="151" mass="18008">MIYRLATKSDISMLSEMRWEHEYEEEGKFDISKEDFIKECNLFLVNGLKNGSWEYWIAEENSEIVSNIYINRIRKVPKPQKLFAEIGYVTNVHTKTEFRNKGIGTELLKKVKQWAINNKIELLFVWPSQRAVTFYERQGFSMNNEIMELEI</sequence>
<dbReference type="Pfam" id="PF00583">
    <property type="entry name" value="Acetyltransf_1"/>
    <property type="match status" value="1"/>
</dbReference>
<name>A0A399IVD2_9CLOT</name>
<dbReference type="AlphaFoldDB" id="A0A399IVD2"/>
<dbReference type="Proteomes" id="UP000265930">
    <property type="component" value="Unassembled WGS sequence"/>
</dbReference>
<reference evidence="2 3" key="1">
    <citation type="submission" date="2018-08" db="EMBL/GenBank/DDBJ databases">
        <title>Genome of Clostridium chromiireducens C1, DSM12136.</title>
        <authorList>
            <person name="Xing M."/>
            <person name="Wei Y."/>
            <person name="Ang E.L."/>
            <person name="Zhao H."/>
            <person name="Zhang Y."/>
        </authorList>
    </citation>
    <scope>NUCLEOTIDE SEQUENCE [LARGE SCALE GENOMIC DNA]</scope>
    <source>
        <strain evidence="2 3">C1</strain>
    </source>
</reference>
<dbReference type="InterPro" id="IPR000182">
    <property type="entry name" value="GNAT_dom"/>
</dbReference>
<dbReference type="RefSeq" id="WP_119366493.1">
    <property type="nucleotide sequence ID" value="NZ_QXDJ01000002.1"/>
</dbReference>
<dbReference type="InterPro" id="IPR016181">
    <property type="entry name" value="Acyl_CoA_acyltransferase"/>
</dbReference>
<keyword evidence="2" id="KW-0808">Transferase</keyword>
<comment type="caution">
    <text evidence="2">The sequence shown here is derived from an EMBL/GenBank/DDBJ whole genome shotgun (WGS) entry which is preliminary data.</text>
</comment>